<feature type="non-terminal residue" evidence="1">
    <location>
        <position position="1"/>
    </location>
</feature>
<organism evidence="1 2">
    <name type="scientific">Racocetra persica</name>
    <dbReference type="NCBI Taxonomy" id="160502"/>
    <lineage>
        <taxon>Eukaryota</taxon>
        <taxon>Fungi</taxon>
        <taxon>Fungi incertae sedis</taxon>
        <taxon>Mucoromycota</taxon>
        <taxon>Glomeromycotina</taxon>
        <taxon>Glomeromycetes</taxon>
        <taxon>Diversisporales</taxon>
        <taxon>Gigasporaceae</taxon>
        <taxon>Racocetra</taxon>
    </lineage>
</organism>
<keyword evidence="2" id="KW-1185">Reference proteome</keyword>
<protein>
    <submittedName>
        <fullName evidence="1">17308_t:CDS:1</fullName>
    </submittedName>
</protein>
<accession>A0ACA9SZX3</accession>
<comment type="caution">
    <text evidence="1">The sequence shown here is derived from an EMBL/GenBank/DDBJ whole genome shotgun (WGS) entry which is preliminary data.</text>
</comment>
<feature type="non-terminal residue" evidence="1">
    <location>
        <position position="52"/>
    </location>
</feature>
<sequence length="52" mass="6144">DDGEIAEDSKIEKEESKYNFNVIERFDLDNIVFLNNENFQDNESDENSQIDD</sequence>
<evidence type="ECO:0000313" key="1">
    <source>
        <dbReference type="EMBL" id="CAG8851767.1"/>
    </source>
</evidence>
<name>A0ACA9SZX3_9GLOM</name>
<reference evidence="1" key="1">
    <citation type="submission" date="2021-06" db="EMBL/GenBank/DDBJ databases">
        <authorList>
            <person name="Kallberg Y."/>
            <person name="Tangrot J."/>
            <person name="Rosling A."/>
        </authorList>
    </citation>
    <scope>NUCLEOTIDE SEQUENCE</scope>
    <source>
        <strain evidence="1">MA461A</strain>
    </source>
</reference>
<dbReference type="Proteomes" id="UP000789920">
    <property type="component" value="Unassembled WGS sequence"/>
</dbReference>
<proteinExistence type="predicted"/>
<dbReference type="EMBL" id="CAJVQC010177984">
    <property type="protein sequence ID" value="CAG8851767.1"/>
    <property type="molecule type" value="Genomic_DNA"/>
</dbReference>
<evidence type="ECO:0000313" key="2">
    <source>
        <dbReference type="Proteomes" id="UP000789920"/>
    </source>
</evidence>
<gene>
    <name evidence="1" type="ORF">RPERSI_LOCUS36730</name>
</gene>